<dbReference type="Pfam" id="PF00367">
    <property type="entry name" value="PTS_EIIB"/>
    <property type="match status" value="1"/>
</dbReference>
<dbReference type="Gene3D" id="2.70.70.10">
    <property type="entry name" value="Glucose Permease (Domain IIA)"/>
    <property type="match status" value="1"/>
</dbReference>
<keyword evidence="7 12" id="KW-0812">Transmembrane</keyword>
<dbReference type="InterPro" id="IPR036878">
    <property type="entry name" value="Glu_permease_IIB"/>
</dbReference>
<evidence type="ECO:0000256" key="5">
    <source>
        <dbReference type="ARBA" id="ARBA00022679"/>
    </source>
</evidence>
<keyword evidence="5" id="KW-0808">Transferase</keyword>
<dbReference type="GO" id="GO:0008982">
    <property type="term" value="F:protein-N(PI)-phosphohistidine-sugar phosphotransferase activity"/>
    <property type="evidence" value="ECO:0007669"/>
    <property type="project" value="InterPro"/>
</dbReference>
<dbReference type="Pfam" id="PF00358">
    <property type="entry name" value="PTS_EIIA_1"/>
    <property type="match status" value="1"/>
</dbReference>
<evidence type="ECO:0000259" key="13">
    <source>
        <dbReference type="PROSITE" id="PS51093"/>
    </source>
</evidence>
<dbReference type="PROSITE" id="PS51103">
    <property type="entry name" value="PTS_EIIC_TYPE_1"/>
    <property type="match status" value="1"/>
</dbReference>
<feature type="domain" description="PTS EIIB type-1" evidence="14">
    <location>
        <begin position="469"/>
        <end position="551"/>
    </location>
</feature>
<dbReference type="Pfam" id="PF02378">
    <property type="entry name" value="PTS_EIIC"/>
    <property type="match status" value="1"/>
</dbReference>
<feature type="transmembrane region" description="Helical" evidence="12">
    <location>
        <begin position="57"/>
        <end position="78"/>
    </location>
</feature>
<dbReference type="NCBIfam" id="TIGR00826">
    <property type="entry name" value="EIIB_glc"/>
    <property type="match status" value="1"/>
</dbReference>
<name>A0A429ZEI1_9ENTE</name>
<evidence type="ECO:0000256" key="3">
    <source>
        <dbReference type="ARBA" id="ARBA00022475"/>
    </source>
</evidence>
<keyword evidence="4" id="KW-0762">Sugar transport</keyword>
<feature type="transmembrane region" description="Helical" evidence="12">
    <location>
        <begin position="415"/>
        <end position="437"/>
    </location>
</feature>
<feature type="transmembrane region" description="Helical" evidence="12">
    <location>
        <begin position="139"/>
        <end position="158"/>
    </location>
</feature>
<dbReference type="GO" id="GO:0090563">
    <property type="term" value="F:protein-phosphocysteine-sugar phosphotransferase activity"/>
    <property type="evidence" value="ECO:0007669"/>
    <property type="project" value="TreeGrafter"/>
</dbReference>
<dbReference type="AlphaFoldDB" id="A0A429ZEI1"/>
<keyword evidence="3" id="KW-1003">Cell membrane</keyword>
<dbReference type="GO" id="GO:0005886">
    <property type="term" value="C:plasma membrane"/>
    <property type="evidence" value="ECO:0007669"/>
    <property type="project" value="UniProtKB-SubCell"/>
</dbReference>
<evidence type="ECO:0000313" key="16">
    <source>
        <dbReference type="EMBL" id="RST92116.1"/>
    </source>
</evidence>
<dbReference type="InterPro" id="IPR050429">
    <property type="entry name" value="PTS_Glucose_EIICBA"/>
</dbReference>
<dbReference type="EMBL" id="NGJT01000018">
    <property type="protein sequence ID" value="RST92116.1"/>
    <property type="molecule type" value="Genomic_DNA"/>
</dbReference>
<dbReference type="InterPro" id="IPR011300">
    <property type="entry name" value="PTS_IIBC"/>
</dbReference>
<feature type="transmembrane region" description="Helical" evidence="12">
    <location>
        <begin position="309"/>
        <end position="327"/>
    </location>
</feature>
<dbReference type="OrthoDB" id="9764327at2"/>
<accession>A0A429ZEI1</accession>
<dbReference type="GO" id="GO:0009401">
    <property type="term" value="P:phosphoenolpyruvate-dependent sugar phosphotransferase system"/>
    <property type="evidence" value="ECO:0007669"/>
    <property type="project" value="UniProtKB-KW"/>
</dbReference>
<evidence type="ECO:0000256" key="1">
    <source>
        <dbReference type="ARBA" id="ARBA00004651"/>
    </source>
</evidence>
<dbReference type="PROSITE" id="PS00371">
    <property type="entry name" value="PTS_EIIA_TYPE_1_HIS"/>
    <property type="match status" value="1"/>
</dbReference>
<sequence>MKKLLSFEFWQKFGKALMVVVAVMPAAGLMISIGKTIPMMSPDMAFLVTTGGVIENIGWGIIGNLHLLFALAIGGSWAKERAGGAFAAGISFILINRITGSIFGVTSEMLTNDEAFTHTLFGTKIMVKGFFTSVLEAPALNMGVFVGIIAGFVGAMAYNKYYNYRKLPDALSFFNGKRFVPFVVILWSTLVSIGLAIVWPVIQSGINNFGLWIAQSQESAPILAPFLYGTLERLLLPFGLHHMLTIPINYTQLGGTYEILSGAQAGTLVYGQDPLWLAWATDLFNLKNAGNVEQYNYVLSNWTPARFKVGQMIGASGILMGFTLAMYKNVDSDKRKQYKSMYVSAALAVFLTGVTEPLEFMFMFAAVPLYLVYAVIQGAAFAMADIISLRVHSFGNIELLTRTPLAIKAGLTQDLINFVICIIVFAIVSYFIAGFMIKKFNLATPGRNGNYDVDTSDNPTSSGSSEGISPQIVSIIQLLGGKSNISEVDACMTRLRVSVKNADLVGTEQEWKKAGALGLVLKDTGVQAIYGPKADVIKSDVQDALDSGVDIDSLIVDTVIDEPNDQTAVQKNVIIPFVSVADGEVISIETVSDDVFSQKMMGDGFAIKPSNNQVVSPVSGVVQSIFPTKHAIGLLTSEGLEVLVHMGLDTVEMTKQVFDVSVKEGDTVKAGQLLATVDWETVENEGKGTTIVVVFTNTQEIKTLELSTVGEHKSSEKIGQVSL</sequence>
<feature type="transmembrane region" description="Helical" evidence="12">
    <location>
        <begin position="16"/>
        <end position="37"/>
    </location>
</feature>
<dbReference type="SUPFAM" id="SSF55604">
    <property type="entry name" value="Glucose permease domain IIB"/>
    <property type="match status" value="1"/>
</dbReference>
<dbReference type="InterPro" id="IPR003352">
    <property type="entry name" value="PTS_EIIC"/>
</dbReference>
<keyword evidence="6" id="KW-0598">Phosphotransferase system</keyword>
<dbReference type="CDD" id="cd00212">
    <property type="entry name" value="PTS_IIB_glc"/>
    <property type="match status" value="1"/>
</dbReference>
<evidence type="ECO:0000256" key="8">
    <source>
        <dbReference type="ARBA" id="ARBA00022777"/>
    </source>
</evidence>
<reference evidence="16 17" key="1">
    <citation type="submission" date="2017-05" db="EMBL/GenBank/DDBJ databases">
        <title>Vagococcus spp. assemblies.</title>
        <authorList>
            <person name="Gulvik C.A."/>
        </authorList>
    </citation>
    <scope>NUCLEOTIDE SEQUENCE [LARGE SCALE GENOMIC DNA]</scope>
    <source>
        <strain evidence="16 17">SS1994</strain>
    </source>
</reference>
<keyword evidence="9 12" id="KW-1133">Transmembrane helix</keyword>
<evidence type="ECO:0000259" key="15">
    <source>
        <dbReference type="PROSITE" id="PS51103"/>
    </source>
</evidence>
<dbReference type="PANTHER" id="PTHR30009:SF8">
    <property type="entry name" value="PTS SYSTEM, IIBC COMPONENT"/>
    <property type="match status" value="1"/>
</dbReference>
<dbReference type="PROSITE" id="PS51098">
    <property type="entry name" value="PTS_EIIB_TYPE_1"/>
    <property type="match status" value="1"/>
</dbReference>
<evidence type="ECO:0000256" key="4">
    <source>
        <dbReference type="ARBA" id="ARBA00022597"/>
    </source>
</evidence>
<dbReference type="Gene3D" id="3.30.1360.60">
    <property type="entry name" value="Glucose permease domain IIB"/>
    <property type="match status" value="1"/>
</dbReference>
<feature type="transmembrane region" description="Helical" evidence="12">
    <location>
        <begin position="179"/>
        <end position="202"/>
    </location>
</feature>
<dbReference type="InterPro" id="IPR011055">
    <property type="entry name" value="Dup_hybrid_motif"/>
</dbReference>
<protein>
    <submittedName>
        <fullName evidence="16">PTS glucose/maltose transporter subunit IIBCA</fullName>
    </submittedName>
</protein>
<dbReference type="SUPFAM" id="SSF51261">
    <property type="entry name" value="Duplicated hybrid motif"/>
    <property type="match status" value="1"/>
</dbReference>
<organism evidence="16 17">
    <name type="scientific">Vagococcus bubulae</name>
    <dbReference type="NCBI Taxonomy" id="1977868"/>
    <lineage>
        <taxon>Bacteria</taxon>
        <taxon>Bacillati</taxon>
        <taxon>Bacillota</taxon>
        <taxon>Bacilli</taxon>
        <taxon>Lactobacillales</taxon>
        <taxon>Enterococcaceae</taxon>
        <taxon>Vagococcus</taxon>
    </lineage>
</organism>
<evidence type="ECO:0000256" key="12">
    <source>
        <dbReference type="SAM" id="Phobius"/>
    </source>
</evidence>
<keyword evidence="8" id="KW-0418">Kinase</keyword>
<dbReference type="InterPro" id="IPR001996">
    <property type="entry name" value="PTS_IIB_1"/>
</dbReference>
<keyword evidence="10 12" id="KW-0472">Membrane</keyword>
<dbReference type="PANTHER" id="PTHR30009">
    <property type="entry name" value="CYTOCHROME C-TYPE SYNTHESIS PROTEIN AND PTS TRANSMEMBRANE COMPONENT"/>
    <property type="match status" value="1"/>
</dbReference>
<dbReference type="FunFam" id="2.70.70.10:FF:000001">
    <property type="entry name" value="PTS system glucose-specific IIA component"/>
    <property type="match status" value="1"/>
</dbReference>
<feature type="transmembrane region" description="Helical" evidence="12">
    <location>
        <begin position="85"/>
        <end position="105"/>
    </location>
</feature>
<comment type="subcellular location">
    <subcellularLocation>
        <location evidence="1">Cell membrane</location>
        <topology evidence="1">Multi-pass membrane protein</topology>
    </subcellularLocation>
</comment>
<dbReference type="Proteomes" id="UP000288490">
    <property type="component" value="Unassembled WGS sequence"/>
</dbReference>
<dbReference type="NCBIfam" id="TIGR02003">
    <property type="entry name" value="PTS-II-BC-unk1"/>
    <property type="match status" value="1"/>
</dbReference>
<dbReference type="GO" id="GO:0016301">
    <property type="term" value="F:kinase activity"/>
    <property type="evidence" value="ECO:0007669"/>
    <property type="project" value="UniProtKB-KW"/>
</dbReference>
<feature type="active site" description="Phosphocysteine intermediate; for EIIB activity" evidence="11">
    <location>
        <position position="491"/>
    </location>
</feature>
<feature type="domain" description="PTS EIIC type-1" evidence="15">
    <location>
        <begin position="4"/>
        <end position="449"/>
    </location>
</feature>
<feature type="domain" description="PTS EIIA type-1" evidence="13">
    <location>
        <begin position="593"/>
        <end position="697"/>
    </location>
</feature>
<dbReference type="InterPro" id="IPR001127">
    <property type="entry name" value="PTS_EIIA_1_perm"/>
</dbReference>
<evidence type="ECO:0000256" key="2">
    <source>
        <dbReference type="ARBA" id="ARBA00022448"/>
    </source>
</evidence>
<dbReference type="InterPro" id="IPR013013">
    <property type="entry name" value="PTS_EIIC_1"/>
</dbReference>
<keyword evidence="2" id="KW-0813">Transport</keyword>
<feature type="transmembrane region" description="Helical" evidence="12">
    <location>
        <begin position="361"/>
        <end position="384"/>
    </location>
</feature>
<evidence type="ECO:0000259" key="14">
    <source>
        <dbReference type="PROSITE" id="PS51098"/>
    </source>
</evidence>
<dbReference type="NCBIfam" id="TIGR00830">
    <property type="entry name" value="PTBA"/>
    <property type="match status" value="1"/>
</dbReference>
<evidence type="ECO:0000256" key="11">
    <source>
        <dbReference type="PROSITE-ProRule" id="PRU00421"/>
    </source>
</evidence>
<dbReference type="InterPro" id="IPR018113">
    <property type="entry name" value="PTrfase_EIIB_Cys"/>
</dbReference>
<evidence type="ECO:0000256" key="6">
    <source>
        <dbReference type="ARBA" id="ARBA00022683"/>
    </source>
</evidence>
<evidence type="ECO:0000256" key="10">
    <source>
        <dbReference type="ARBA" id="ARBA00023136"/>
    </source>
</evidence>
<evidence type="ECO:0000313" key="17">
    <source>
        <dbReference type="Proteomes" id="UP000288490"/>
    </source>
</evidence>
<keyword evidence="17" id="KW-1185">Reference proteome</keyword>
<dbReference type="PROSITE" id="PS01035">
    <property type="entry name" value="PTS_EIIB_TYPE_1_CYS"/>
    <property type="match status" value="1"/>
</dbReference>
<comment type="caution">
    <text evidence="16">The sequence shown here is derived from an EMBL/GenBank/DDBJ whole genome shotgun (WGS) entry which is preliminary data.</text>
</comment>
<evidence type="ECO:0000256" key="9">
    <source>
        <dbReference type="ARBA" id="ARBA00022989"/>
    </source>
</evidence>
<proteinExistence type="predicted"/>
<gene>
    <name evidence="16" type="ORF">CBF36_09135</name>
</gene>
<feature type="transmembrane region" description="Helical" evidence="12">
    <location>
        <begin position="339"/>
        <end position="355"/>
    </location>
</feature>
<dbReference type="PROSITE" id="PS51093">
    <property type="entry name" value="PTS_EIIA_TYPE_1"/>
    <property type="match status" value="1"/>
</dbReference>
<evidence type="ECO:0000256" key="7">
    <source>
        <dbReference type="ARBA" id="ARBA00022692"/>
    </source>
</evidence>
<dbReference type="RefSeq" id="WP_125958152.1">
    <property type="nucleotide sequence ID" value="NZ_JAQEJV010000017.1"/>
</dbReference>